<feature type="repeat" description="TPR" evidence="3">
    <location>
        <begin position="221"/>
        <end position="254"/>
    </location>
</feature>
<accession>A0A840EUN8</accession>
<dbReference type="EMBL" id="JACIFO010000001">
    <property type="protein sequence ID" value="MBB4117804.1"/>
    <property type="molecule type" value="Genomic_DNA"/>
</dbReference>
<dbReference type="Proteomes" id="UP000553034">
    <property type="component" value="Unassembled WGS sequence"/>
</dbReference>
<evidence type="ECO:0000313" key="4">
    <source>
        <dbReference type="EMBL" id="MBB4117804.1"/>
    </source>
</evidence>
<dbReference type="AlphaFoldDB" id="A0A840EUN8"/>
<dbReference type="PROSITE" id="PS50293">
    <property type="entry name" value="TPR_REGION"/>
    <property type="match status" value="1"/>
</dbReference>
<dbReference type="SMART" id="SM00028">
    <property type="entry name" value="TPR"/>
    <property type="match status" value="5"/>
</dbReference>
<sequence length="409" mass="46031">MKTKVLSIALAFASITAIAQKKEIRSAQKAIEAGNYTEAKKLLASVESIIGNESNSRQADFYLAQGKAFALDKNNQGLEELLKASKALNKAKDLGEADEATKQLLELKNNVVNSAIEDQNNQKYKSAAEKLYSAYKLNPTDTVYLYYAASNYVNQKEFDKAITYYEELRDLGFTGKGTEYTAVNKETGQRETFQSEKQRDLFVKSGQYSDPASEKLPSKRGEITKNLALIYLEKNQEDKAINAIEDAKKENPNDTQLLLAEANVYNQMGKTDKYAEVIEKVIKLDPNNATLYYNLGVTSTQMNQPEKAITYYKKAIEIDPDMNEAYINMASTILTKEKPLIDEMNNLGMSAADNKRYDVLSKQRKDIYREAIPYLEKVVEKNPTHTQAKQTLKSIYLQLGEEAKAKALN</sequence>
<reference evidence="4 5" key="1">
    <citation type="submission" date="2020-08" db="EMBL/GenBank/DDBJ databases">
        <title>Genomic Encyclopedia of Type Strains, Phase IV (KMG-IV): sequencing the most valuable type-strain genomes for metagenomic binning, comparative biology and taxonomic classification.</title>
        <authorList>
            <person name="Goeker M."/>
        </authorList>
    </citation>
    <scope>NUCLEOTIDE SEQUENCE [LARGE SCALE GENOMIC DNA]</scope>
    <source>
        <strain evidence="4 5">DSM 29568</strain>
    </source>
</reference>
<dbReference type="PANTHER" id="PTHR44943">
    <property type="entry name" value="CELLULOSE SYNTHASE OPERON PROTEIN C"/>
    <property type="match status" value="1"/>
</dbReference>
<organism evidence="4 5">
    <name type="scientific">Mesonia hippocampi</name>
    <dbReference type="NCBI Taxonomy" id="1628250"/>
    <lineage>
        <taxon>Bacteria</taxon>
        <taxon>Pseudomonadati</taxon>
        <taxon>Bacteroidota</taxon>
        <taxon>Flavobacteriia</taxon>
        <taxon>Flavobacteriales</taxon>
        <taxon>Flavobacteriaceae</taxon>
        <taxon>Mesonia</taxon>
    </lineage>
</organism>
<feature type="repeat" description="TPR" evidence="3">
    <location>
        <begin position="289"/>
        <end position="322"/>
    </location>
</feature>
<dbReference type="SUPFAM" id="SSF48452">
    <property type="entry name" value="TPR-like"/>
    <property type="match status" value="2"/>
</dbReference>
<dbReference type="Gene3D" id="1.25.40.10">
    <property type="entry name" value="Tetratricopeptide repeat domain"/>
    <property type="match status" value="4"/>
</dbReference>
<keyword evidence="2 3" id="KW-0802">TPR repeat</keyword>
<dbReference type="InterPro" id="IPR051685">
    <property type="entry name" value="Ycf3/AcsC/BcsC/TPR_MFPF"/>
</dbReference>
<evidence type="ECO:0000256" key="1">
    <source>
        <dbReference type="ARBA" id="ARBA00022737"/>
    </source>
</evidence>
<dbReference type="Pfam" id="PF00515">
    <property type="entry name" value="TPR_1"/>
    <property type="match status" value="1"/>
</dbReference>
<dbReference type="PROSITE" id="PS50005">
    <property type="entry name" value="TPR"/>
    <property type="match status" value="3"/>
</dbReference>
<proteinExistence type="predicted"/>
<dbReference type="Pfam" id="PF13174">
    <property type="entry name" value="TPR_6"/>
    <property type="match status" value="1"/>
</dbReference>
<feature type="repeat" description="TPR" evidence="3">
    <location>
        <begin position="255"/>
        <end position="288"/>
    </location>
</feature>
<dbReference type="InterPro" id="IPR019734">
    <property type="entry name" value="TPR_rpt"/>
</dbReference>
<protein>
    <submittedName>
        <fullName evidence="4">Tetratricopeptide (TPR) repeat protein</fullName>
    </submittedName>
</protein>
<name>A0A840EUN8_9FLAO</name>
<evidence type="ECO:0000256" key="2">
    <source>
        <dbReference type="ARBA" id="ARBA00022803"/>
    </source>
</evidence>
<gene>
    <name evidence="4" type="ORF">GGR32_000076</name>
</gene>
<evidence type="ECO:0000256" key="3">
    <source>
        <dbReference type="PROSITE-ProRule" id="PRU00339"/>
    </source>
</evidence>
<keyword evidence="1" id="KW-0677">Repeat</keyword>
<dbReference type="RefSeq" id="WP_183475463.1">
    <property type="nucleotide sequence ID" value="NZ_JACIFO010000001.1"/>
</dbReference>
<dbReference type="PANTHER" id="PTHR44943:SF8">
    <property type="entry name" value="TPR REPEAT-CONTAINING PROTEIN MJ0263"/>
    <property type="match status" value="1"/>
</dbReference>
<keyword evidence="5" id="KW-1185">Reference proteome</keyword>
<dbReference type="InterPro" id="IPR011990">
    <property type="entry name" value="TPR-like_helical_dom_sf"/>
</dbReference>
<dbReference type="Pfam" id="PF13181">
    <property type="entry name" value="TPR_8"/>
    <property type="match status" value="2"/>
</dbReference>
<comment type="caution">
    <text evidence="4">The sequence shown here is derived from an EMBL/GenBank/DDBJ whole genome shotgun (WGS) entry which is preliminary data.</text>
</comment>
<evidence type="ECO:0000313" key="5">
    <source>
        <dbReference type="Proteomes" id="UP000553034"/>
    </source>
</evidence>